<organism evidence="1 2">
    <name type="scientific">Russula earlei</name>
    <dbReference type="NCBI Taxonomy" id="71964"/>
    <lineage>
        <taxon>Eukaryota</taxon>
        <taxon>Fungi</taxon>
        <taxon>Dikarya</taxon>
        <taxon>Basidiomycota</taxon>
        <taxon>Agaricomycotina</taxon>
        <taxon>Agaricomycetes</taxon>
        <taxon>Russulales</taxon>
        <taxon>Russulaceae</taxon>
        <taxon>Russula</taxon>
    </lineage>
</organism>
<reference evidence="1" key="1">
    <citation type="submission" date="2021-03" db="EMBL/GenBank/DDBJ databases">
        <title>Evolutionary priming and transition to the ectomycorrhizal habit in an iconic lineage of mushroom-forming fungi: is preadaptation a requirement?</title>
        <authorList>
            <consortium name="DOE Joint Genome Institute"/>
            <person name="Looney B.P."/>
            <person name="Miyauchi S."/>
            <person name="Morin E."/>
            <person name="Drula E."/>
            <person name="Courty P.E."/>
            <person name="Chicoki N."/>
            <person name="Fauchery L."/>
            <person name="Kohler A."/>
            <person name="Kuo A."/>
            <person name="LaButti K."/>
            <person name="Pangilinan J."/>
            <person name="Lipzen A."/>
            <person name="Riley R."/>
            <person name="Andreopoulos W."/>
            <person name="He G."/>
            <person name="Johnson J."/>
            <person name="Barry K.W."/>
            <person name="Grigoriev I.V."/>
            <person name="Nagy L."/>
            <person name="Hibbett D."/>
            <person name="Henrissat B."/>
            <person name="Matheny P.B."/>
            <person name="Labbe J."/>
            <person name="Martin A.F."/>
        </authorList>
    </citation>
    <scope>NUCLEOTIDE SEQUENCE</scope>
    <source>
        <strain evidence="1">BPL698</strain>
    </source>
</reference>
<protein>
    <submittedName>
        <fullName evidence="1">Cytidine deaminase-like protein</fullName>
    </submittedName>
</protein>
<keyword evidence="2" id="KW-1185">Reference proteome</keyword>
<gene>
    <name evidence="1" type="ORF">F5148DRAFT_1280984</name>
</gene>
<name>A0ACC0UKE4_9AGAM</name>
<evidence type="ECO:0000313" key="1">
    <source>
        <dbReference type="EMBL" id="KAI9511292.1"/>
    </source>
</evidence>
<dbReference type="EMBL" id="JAGFNK010000024">
    <property type="protein sequence ID" value="KAI9511292.1"/>
    <property type="molecule type" value="Genomic_DNA"/>
</dbReference>
<proteinExistence type="predicted"/>
<accession>A0ACC0UKE4</accession>
<comment type="caution">
    <text evidence="1">The sequence shown here is derived from an EMBL/GenBank/DDBJ whole genome shotgun (WGS) entry which is preliminary data.</text>
</comment>
<evidence type="ECO:0000313" key="2">
    <source>
        <dbReference type="Proteomes" id="UP001207468"/>
    </source>
</evidence>
<sequence length="216" mass="23771">MGFGDTDSLSEPSNEHLAWMLQAMEMAEEALAASEVPVGCVFVRGDKVIAKARNRTNELRNATRHAELEAIDAILADPTLTPPSLLASGAYPLADTTLYVTVEPCIMCASALRQMGIKRVFYGCANERFGGCGSVLGVNKRYIFEVCKAAYDLTDFYSLVHPKHPPFDATDGYCREEAIMILRRFYVTENTNGTYSGSFSILWLKTDCSSNAKVEN</sequence>
<dbReference type="Proteomes" id="UP001207468">
    <property type="component" value="Unassembled WGS sequence"/>
</dbReference>